<protein>
    <submittedName>
        <fullName evidence="2 3">Uncharacterized protein</fullName>
    </submittedName>
</protein>
<dbReference type="Proteomes" id="UP000030765">
    <property type="component" value="Unassembled WGS sequence"/>
</dbReference>
<feature type="region of interest" description="Disordered" evidence="1">
    <location>
        <begin position="1"/>
        <end position="155"/>
    </location>
</feature>
<dbReference type="EMBL" id="KE524242">
    <property type="protein sequence ID" value="KFB35148.1"/>
    <property type="molecule type" value="Genomic_DNA"/>
</dbReference>
<organism evidence="2">
    <name type="scientific">Anopheles sinensis</name>
    <name type="common">Mosquito</name>
    <dbReference type="NCBI Taxonomy" id="74873"/>
    <lineage>
        <taxon>Eukaryota</taxon>
        <taxon>Metazoa</taxon>
        <taxon>Ecdysozoa</taxon>
        <taxon>Arthropoda</taxon>
        <taxon>Hexapoda</taxon>
        <taxon>Insecta</taxon>
        <taxon>Pterygota</taxon>
        <taxon>Neoptera</taxon>
        <taxon>Endopterygota</taxon>
        <taxon>Diptera</taxon>
        <taxon>Nematocera</taxon>
        <taxon>Culicoidea</taxon>
        <taxon>Culicidae</taxon>
        <taxon>Anophelinae</taxon>
        <taxon>Anopheles</taxon>
    </lineage>
</organism>
<name>A0A084VB04_ANOSI</name>
<evidence type="ECO:0000313" key="4">
    <source>
        <dbReference type="Proteomes" id="UP000030765"/>
    </source>
</evidence>
<feature type="compositionally biased region" description="Polar residues" evidence="1">
    <location>
        <begin position="62"/>
        <end position="73"/>
    </location>
</feature>
<proteinExistence type="predicted"/>
<dbReference type="EMBL" id="ATLV01004829">
    <property type="status" value="NOT_ANNOTATED_CDS"/>
    <property type="molecule type" value="Genomic_DNA"/>
</dbReference>
<reference evidence="2 4" key="1">
    <citation type="journal article" date="2014" name="BMC Genomics">
        <title>Genome sequence of Anopheles sinensis provides insight into genetics basis of mosquito competence for malaria parasites.</title>
        <authorList>
            <person name="Zhou D."/>
            <person name="Zhang D."/>
            <person name="Ding G."/>
            <person name="Shi L."/>
            <person name="Hou Q."/>
            <person name="Ye Y."/>
            <person name="Xu Y."/>
            <person name="Zhou H."/>
            <person name="Xiong C."/>
            <person name="Li S."/>
            <person name="Yu J."/>
            <person name="Hong S."/>
            <person name="Yu X."/>
            <person name="Zou P."/>
            <person name="Chen C."/>
            <person name="Chang X."/>
            <person name="Wang W."/>
            <person name="Lv Y."/>
            <person name="Sun Y."/>
            <person name="Ma L."/>
            <person name="Shen B."/>
            <person name="Zhu C."/>
        </authorList>
    </citation>
    <scope>NUCLEOTIDE SEQUENCE [LARGE SCALE GENOMIC DNA]</scope>
</reference>
<accession>A0A084VB04</accession>
<dbReference type="EnsemblMetazoa" id="ASIC001069-RA">
    <property type="protein sequence ID" value="ASIC001069-PA"/>
    <property type="gene ID" value="ASIC001069"/>
</dbReference>
<evidence type="ECO:0000313" key="2">
    <source>
        <dbReference type="EMBL" id="KFB35148.1"/>
    </source>
</evidence>
<dbReference type="AlphaFoldDB" id="A0A084VB04"/>
<sequence>MYTTKVVPTEAVGRSVTSKAADVASMHVRKNGRWEERAQSKKTARRSGQRSGSNLGPGGQGSIRNPSAANQPKQPKAASRHHGKASQRSSIGGRPTEKQANETSADGRRRGRRTIHRRTAGGEAAGQRSIGGRPADRHQRDNLNETVRRTFQRSK</sequence>
<reference evidence="3" key="2">
    <citation type="submission" date="2020-05" db="UniProtKB">
        <authorList>
            <consortium name="EnsemblMetazoa"/>
        </authorList>
    </citation>
    <scope>IDENTIFICATION</scope>
</reference>
<feature type="compositionally biased region" description="Basic and acidic residues" evidence="1">
    <location>
        <begin position="95"/>
        <end position="108"/>
    </location>
</feature>
<keyword evidence="4" id="KW-1185">Reference proteome</keyword>
<evidence type="ECO:0000313" key="3">
    <source>
        <dbReference type="EnsemblMetazoa" id="ASIC001069-PA"/>
    </source>
</evidence>
<gene>
    <name evidence="2" type="ORF">ZHAS_00001069</name>
</gene>
<evidence type="ECO:0000256" key="1">
    <source>
        <dbReference type="SAM" id="MobiDB-lite"/>
    </source>
</evidence>
<feature type="compositionally biased region" description="Basic residues" evidence="1">
    <location>
        <begin position="109"/>
        <end position="119"/>
    </location>
</feature>
<dbReference type="VEuPathDB" id="VectorBase:ASIC001069"/>
<feature type="compositionally biased region" description="Basic and acidic residues" evidence="1">
    <location>
        <begin position="134"/>
        <end position="148"/>
    </location>
</feature>